<sequence length="253" mass="25370">MPRFTSPLYRLAWLSLLLLTFGFAGCTNTEKEQDPAPTTGAVTGVISPVGAISAVTATNAGGLTFLATPNASTGAFSLPKLDAGSYTLSFTPANGYKQPAPRSVTVTAGNTTDAGTIVAVSDGTIKGGTVGWSIGGVTYTGVPPTGSVDVANGIFFLSAIGGLTDQLQLSMGMSFYGVGNYPLGTSPYVSALYIRNTGPSTLTYGTTSNSGSGSINVTAFDATAGTAAGTFSFTAVGTAGNVSVTNGTFSLRF</sequence>
<evidence type="ECO:0000313" key="2">
    <source>
        <dbReference type="Proteomes" id="UP000326380"/>
    </source>
</evidence>
<dbReference type="InterPro" id="IPR013784">
    <property type="entry name" value="Carb-bd-like_fold"/>
</dbReference>
<dbReference type="InterPro" id="IPR029413">
    <property type="entry name" value="RG-lyase_II"/>
</dbReference>
<dbReference type="InterPro" id="IPR046219">
    <property type="entry name" value="DUF6252"/>
</dbReference>
<dbReference type="RefSeq" id="WP_151080617.1">
    <property type="nucleotide sequence ID" value="NZ_CP047647.1"/>
</dbReference>
<organism evidence="1 2">
    <name type="scientific">Hymenobacter busanensis</name>
    <dbReference type="NCBI Taxonomy" id="2607656"/>
    <lineage>
        <taxon>Bacteria</taxon>
        <taxon>Pseudomonadati</taxon>
        <taxon>Bacteroidota</taxon>
        <taxon>Cytophagia</taxon>
        <taxon>Cytophagales</taxon>
        <taxon>Hymenobacteraceae</taxon>
        <taxon>Hymenobacter</taxon>
    </lineage>
</organism>
<keyword evidence="1" id="KW-0378">Hydrolase</keyword>
<gene>
    <name evidence="1" type="ORF">F0P96_19250</name>
</gene>
<keyword evidence="1" id="KW-0121">Carboxypeptidase</keyword>
<dbReference type="EMBL" id="VTWU01000008">
    <property type="protein sequence ID" value="KAA9325902.1"/>
    <property type="molecule type" value="Genomic_DNA"/>
</dbReference>
<protein>
    <submittedName>
        <fullName evidence="1">Carboxypeptidase regulatory-like domain-containing protein</fullName>
    </submittedName>
</protein>
<dbReference type="Pfam" id="PF19765">
    <property type="entry name" value="DUF6252"/>
    <property type="match status" value="1"/>
</dbReference>
<dbReference type="PROSITE" id="PS51257">
    <property type="entry name" value="PROKAR_LIPOPROTEIN"/>
    <property type="match status" value="1"/>
</dbReference>
<dbReference type="Gene3D" id="2.60.40.1120">
    <property type="entry name" value="Carboxypeptidase-like, regulatory domain"/>
    <property type="match status" value="1"/>
</dbReference>
<proteinExistence type="predicted"/>
<evidence type="ECO:0000313" key="1">
    <source>
        <dbReference type="EMBL" id="KAA9325902.1"/>
    </source>
</evidence>
<keyword evidence="1" id="KW-0645">Protease</keyword>
<dbReference type="SUPFAM" id="SSF49452">
    <property type="entry name" value="Starch-binding domain-like"/>
    <property type="match status" value="1"/>
</dbReference>
<accession>A0A7L4ZT18</accession>
<dbReference type="GO" id="GO:0004180">
    <property type="term" value="F:carboxypeptidase activity"/>
    <property type="evidence" value="ECO:0007669"/>
    <property type="project" value="UniProtKB-KW"/>
</dbReference>
<dbReference type="GO" id="GO:0030246">
    <property type="term" value="F:carbohydrate binding"/>
    <property type="evidence" value="ECO:0007669"/>
    <property type="project" value="InterPro"/>
</dbReference>
<reference evidence="1 2" key="1">
    <citation type="submission" date="2019-09" db="EMBL/GenBank/DDBJ databases">
        <title>Genome sequence of Hymenobacter sp. M3.</title>
        <authorList>
            <person name="Srinivasan S."/>
        </authorList>
    </citation>
    <scope>NUCLEOTIDE SEQUENCE [LARGE SCALE GENOMIC DNA]</scope>
    <source>
        <strain evidence="1 2">M3</strain>
    </source>
</reference>
<dbReference type="Pfam" id="PF14686">
    <property type="entry name" value="fn3_3"/>
    <property type="match status" value="1"/>
</dbReference>
<name>A0A7L4ZT18_9BACT</name>
<dbReference type="AlphaFoldDB" id="A0A7L4ZT18"/>
<keyword evidence="2" id="KW-1185">Reference proteome</keyword>
<dbReference type="Proteomes" id="UP000326380">
    <property type="component" value="Unassembled WGS sequence"/>
</dbReference>
<comment type="caution">
    <text evidence="1">The sequence shown here is derived from an EMBL/GenBank/DDBJ whole genome shotgun (WGS) entry which is preliminary data.</text>
</comment>